<feature type="domain" description="HTH cro/C1-type" evidence="2">
    <location>
        <begin position="17"/>
        <end position="58"/>
    </location>
</feature>
<keyword evidence="1" id="KW-0238">DNA-binding</keyword>
<dbReference type="Pfam" id="PF01381">
    <property type="entry name" value="HTH_3"/>
    <property type="match status" value="1"/>
</dbReference>
<dbReference type="PANTHER" id="PTHR36924">
    <property type="entry name" value="ANTITOXIN HIGA-1"/>
    <property type="match status" value="1"/>
</dbReference>
<dbReference type="EMBL" id="AIMD01000055">
    <property type="protein sequence ID" value="EJF92269.1"/>
    <property type="molecule type" value="Genomic_DNA"/>
</dbReference>
<reference evidence="3 4" key="1">
    <citation type="submission" date="2012-03" db="EMBL/GenBank/DDBJ databases">
        <title>The Genome Sequence of Bartonella taylorii 8TBB.</title>
        <authorList>
            <consortium name="The Broad Institute Genome Sequencing Platform"/>
            <consortium name="The Broad Institute Genome Sequencing Center for Infectious Disease"/>
            <person name="Feldgarden M."/>
            <person name="Kirby J."/>
            <person name="Kosoy M."/>
            <person name="Birtles R."/>
            <person name="Probert W.S."/>
            <person name="Chiaraviglio L."/>
            <person name="Young S.K."/>
            <person name="Zeng Q."/>
            <person name="Gargeya S."/>
            <person name="Fitzgerald M."/>
            <person name="Haas B."/>
            <person name="Abouelleil A."/>
            <person name="Alvarado L."/>
            <person name="Arachchi H.M."/>
            <person name="Berlin A."/>
            <person name="Chapman S.B."/>
            <person name="Gearin G."/>
            <person name="Goldberg J."/>
            <person name="Griggs A."/>
            <person name="Gujja S."/>
            <person name="Hansen M."/>
            <person name="Heiman D."/>
            <person name="Howarth C."/>
            <person name="Larimer J."/>
            <person name="Lui A."/>
            <person name="MacDonald P.J.P."/>
            <person name="McCowen C."/>
            <person name="Montmayeur A."/>
            <person name="Murphy C."/>
            <person name="Neiman D."/>
            <person name="Pearson M."/>
            <person name="Priest M."/>
            <person name="Roberts A."/>
            <person name="Saif S."/>
            <person name="Shea T."/>
            <person name="Sisk P."/>
            <person name="Stolte C."/>
            <person name="Sykes S."/>
            <person name="Wortman J."/>
            <person name="Nusbaum C."/>
            <person name="Birren B."/>
        </authorList>
    </citation>
    <scope>NUCLEOTIDE SEQUENCE [LARGE SCALE GENOMIC DNA]</scope>
    <source>
        <strain evidence="3 4">8TBB</strain>
    </source>
</reference>
<protein>
    <submittedName>
        <fullName evidence="3">HigA family addiction module antidote protein</fullName>
    </submittedName>
</protein>
<dbReference type="RefSeq" id="WP_004861334.1">
    <property type="nucleotide sequence ID" value="NZ_JH725055.1"/>
</dbReference>
<name>A0A9P2W2D2_BARTA</name>
<dbReference type="PROSITE" id="PS50943">
    <property type="entry name" value="HTH_CROC1"/>
    <property type="match status" value="1"/>
</dbReference>
<dbReference type="Proteomes" id="UP000002648">
    <property type="component" value="Unassembled WGS sequence"/>
</dbReference>
<dbReference type="InterPro" id="IPR010982">
    <property type="entry name" value="Lambda_DNA-bd_dom_sf"/>
</dbReference>
<dbReference type="NCBIfam" id="TIGR02607">
    <property type="entry name" value="antidote_HigA"/>
    <property type="match status" value="1"/>
</dbReference>
<dbReference type="Gene3D" id="1.10.260.40">
    <property type="entry name" value="lambda repressor-like DNA-binding domains"/>
    <property type="match status" value="1"/>
</dbReference>
<dbReference type="GO" id="GO:0003677">
    <property type="term" value="F:DNA binding"/>
    <property type="evidence" value="ECO:0007669"/>
    <property type="project" value="UniProtKB-KW"/>
</dbReference>
<dbReference type="AlphaFoldDB" id="A0A9P2W2D2"/>
<gene>
    <name evidence="3" type="ORF">ME9_01671</name>
</gene>
<evidence type="ECO:0000313" key="4">
    <source>
        <dbReference type="Proteomes" id="UP000002648"/>
    </source>
</evidence>
<dbReference type="PANTHER" id="PTHR36924:SF1">
    <property type="entry name" value="ANTITOXIN HIGA-1"/>
    <property type="match status" value="1"/>
</dbReference>
<evidence type="ECO:0000256" key="1">
    <source>
        <dbReference type="ARBA" id="ARBA00023125"/>
    </source>
</evidence>
<dbReference type="SUPFAM" id="SSF47413">
    <property type="entry name" value="lambda repressor-like DNA-binding domains"/>
    <property type="match status" value="1"/>
</dbReference>
<accession>A0A9P2W2D2</accession>
<organism evidence="3 4">
    <name type="scientific">Bartonella taylorii 8TBB</name>
    <dbReference type="NCBI Taxonomy" id="1094560"/>
    <lineage>
        <taxon>Bacteria</taxon>
        <taxon>Pseudomonadati</taxon>
        <taxon>Pseudomonadota</taxon>
        <taxon>Alphaproteobacteria</taxon>
        <taxon>Hyphomicrobiales</taxon>
        <taxon>Bartonellaceae</taxon>
        <taxon>Bartonella</taxon>
    </lineage>
</organism>
<comment type="caution">
    <text evidence="3">The sequence shown here is derived from an EMBL/GenBank/DDBJ whole genome shotgun (WGS) entry which is preliminary data.</text>
</comment>
<proteinExistence type="predicted"/>
<sequence>MKNPPHPGELLREDVIKELGLSVAEVAERLGMSRVALSRVLNGKAAVSANLAIRLEMAGVSTARAWLAMQTNYDLSKALKRKQPKIHPFSVSSY</sequence>
<dbReference type="OrthoDB" id="7205516at2"/>
<dbReference type="SMART" id="SM00530">
    <property type="entry name" value="HTH_XRE"/>
    <property type="match status" value="1"/>
</dbReference>
<dbReference type="CDD" id="cd00093">
    <property type="entry name" value="HTH_XRE"/>
    <property type="match status" value="1"/>
</dbReference>
<dbReference type="InterPro" id="IPR013430">
    <property type="entry name" value="Toxin_antidote_HigA"/>
</dbReference>
<dbReference type="InterPro" id="IPR001387">
    <property type="entry name" value="Cro/C1-type_HTH"/>
</dbReference>
<evidence type="ECO:0000313" key="3">
    <source>
        <dbReference type="EMBL" id="EJF92269.1"/>
    </source>
</evidence>
<keyword evidence="4" id="KW-1185">Reference proteome</keyword>
<evidence type="ECO:0000259" key="2">
    <source>
        <dbReference type="PROSITE" id="PS50943"/>
    </source>
</evidence>